<comment type="caution">
    <text evidence="3">The sequence shown here is derived from an EMBL/GenBank/DDBJ whole genome shotgun (WGS) entry which is preliminary data.</text>
</comment>
<sequence length="303" mass="32851">MSRLLPLALAQVSPQSATAPVSEFAGDVERLLAGHPQTRLVVYPELHLCGVEGTGPERNARLQEAAEPLDGPRSRQLGELAGDLGIWLLPGSACERGENGELFNTALCYSPAGELHAFYRKVFPWRPYEPYDPGDRFVVADVPEFGRLGFSICYDSWFPEVARHLAWMGAEVIINPVQTTTNDREQEIVLARAHAIANQVFVASVNAARPVGVGGSLIVDPEGHVRRQAAGGEAEVLVDVLDLGDVARVRESGTAGLNRMWSQFTDHDAPVELPLYQGRIEPATWHPETPEAGIRIPGPEAAG</sequence>
<dbReference type="PANTHER" id="PTHR43674:SF2">
    <property type="entry name" value="BETA-UREIDOPROPIONASE"/>
    <property type="match status" value="1"/>
</dbReference>
<dbReference type="Pfam" id="PF00795">
    <property type="entry name" value="CN_hydrolase"/>
    <property type="match status" value="1"/>
</dbReference>
<dbReference type="AlphaFoldDB" id="A0A4V2YC55"/>
<dbReference type="SUPFAM" id="SSF56317">
    <property type="entry name" value="Carbon-nitrogen hydrolase"/>
    <property type="match status" value="1"/>
</dbReference>
<feature type="domain" description="CN hydrolase" evidence="2">
    <location>
        <begin position="5"/>
        <end position="248"/>
    </location>
</feature>
<dbReference type="OrthoDB" id="9760188at2"/>
<gene>
    <name evidence="3" type="ORF">E1181_02345</name>
</gene>
<dbReference type="GO" id="GO:0016811">
    <property type="term" value="F:hydrolase activity, acting on carbon-nitrogen (but not peptide) bonds, in linear amides"/>
    <property type="evidence" value="ECO:0007669"/>
    <property type="project" value="TreeGrafter"/>
</dbReference>
<evidence type="ECO:0000313" key="4">
    <source>
        <dbReference type="Proteomes" id="UP000295674"/>
    </source>
</evidence>
<dbReference type="InterPro" id="IPR003010">
    <property type="entry name" value="C-N_Hydrolase"/>
</dbReference>
<dbReference type="Gene3D" id="3.60.110.10">
    <property type="entry name" value="Carbon-nitrogen hydrolase"/>
    <property type="match status" value="1"/>
</dbReference>
<protein>
    <submittedName>
        <fullName evidence="3">Carbon-nitrogen hydrolase family protein</fullName>
    </submittedName>
</protein>
<evidence type="ECO:0000256" key="1">
    <source>
        <dbReference type="ARBA" id="ARBA00022801"/>
    </source>
</evidence>
<reference evidence="3 4" key="1">
    <citation type="submission" date="2019-03" db="EMBL/GenBank/DDBJ databases">
        <title>Draft genome sequences of novel Actinobacteria.</title>
        <authorList>
            <person name="Sahin N."/>
            <person name="Ay H."/>
            <person name="Saygin H."/>
        </authorList>
    </citation>
    <scope>NUCLEOTIDE SEQUENCE [LARGE SCALE GENOMIC DNA]</scope>
    <source>
        <strain evidence="3 4">16K309</strain>
    </source>
</reference>
<accession>A0A4V2YC55</accession>
<evidence type="ECO:0000313" key="3">
    <source>
        <dbReference type="EMBL" id="TDD10096.1"/>
    </source>
</evidence>
<dbReference type="EMBL" id="SMKS01000002">
    <property type="protein sequence ID" value="TDD10096.1"/>
    <property type="molecule type" value="Genomic_DNA"/>
</dbReference>
<keyword evidence="1 3" id="KW-0378">Hydrolase</keyword>
<evidence type="ECO:0000259" key="2">
    <source>
        <dbReference type="PROSITE" id="PS50263"/>
    </source>
</evidence>
<organism evidence="3 4">
    <name type="scientific">Saccharopolyspora terrae</name>
    <dbReference type="NCBI Taxonomy" id="2530384"/>
    <lineage>
        <taxon>Bacteria</taxon>
        <taxon>Bacillati</taxon>
        <taxon>Actinomycetota</taxon>
        <taxon>Actinomycetes</taxon>
        <taxon>Pseudonocardiales</taxon>
        <taxon>Pseudonocardiaceae</taxon>
        <taxon>Saccharopolyspora</taxon>
    </lineage>
</organism>
<dbReference type="RefSeq" id="WP_132672195.1">
    <property type="nucleotide sequence ID" value="NZ_SMKS01000002.1"/>
</dbReference>
<dbReference type="InterPro" id="IPR050345">
    <property type="entry name" value="Aliph_Amidase/BUP"/>
</dbReference>
<name>A0A4V2YC55_9PSEU</name>
<dbReference type="PANTHER" id="PTHR43674">
    <property type="entry name" value="NITRILASE C965.09-RELATED"/>
    <property type="match status" value="1"/>
</dbReference>
<dbReference type="InterPro" id="IPR036526">
    <property type="entry name" value="C-N_Hydrolase_sf"/>
</dbReference>
<proteinExistence type="predicted"/>
<keyword evidence="4" id="KW-1185">Reference proteome</keyword>
<dbReference type="CDD" id="cd07197">
    <property type="entry name" value="nitrilase"/>
    <property type="match status" value="1"/>
</dbReference>
<dbReference type="Proteomes" id="UP000295674">
    <property type="component" value="Unassembled WGS sequence"/>
</dbReference>
<dbReference type="PROSITE" id="PS50263">
    <property type="entry name" value="CN_HYDROLASE"/>
    <property type="match status" value="1"/>
</dbReference>